<feature type="non-terminal residue" evidence="1">
    <location>
        <position position="97"/>
    </location>
</feature>
<name>A0AA36CRP3_9BILA</name>
<dbReference type="AlphaFoldDB" id="A0AA36CRP3"/>
<evidence type="ECO:0000313" key="1">
    <source>
        <dbReference type="EMBL" id="CAJ0572798.1"/>
    </source>
</evidence>
<evidence type="ECO:0000313" key="2">
    <source>
        <dbReference type="Proteomes" id="UP001177023"/>
    </source>
</evidence>
<comment type="caution">
    <text evidence="1">The sequence shown here is derived from an EMBL/GenBank/DDBJ whole genome shotgun (WGS) entry which is preliminary data.</text>
</comment>
<organism evidence="1 2">
    <name type="scientific">Mesorhabditis spiculigera</name>
    <dbReference type="NCBI Taxonomy" id="96644"/>
    <lineage>
        <taxon>Eukaryota</taxon>
        <taxon>Metazoa</taxon>
        <taxon>Ecdysozoa</taxon>
        <taxon>Nematoda</taxon>
        <taxon>Chromadorea</taxon>
        <taxon>Rhabditida</taxon>
        <taxon>Rhabditina</taxon>
        <taxon>Rhabditomorpha</taxon>
        <taxon>Rhabditoidea</taxon>
        <taxon>Rhabditidae</taxon>
        <taxon>Mesorhabditinae</taxon>
        <taxon>Mesorhabditis</taxon>
    </lineage>
</organism>
<keyword evidence="2" id="KW-1185">Reference proteome</keyword>
<sequence>MKIHVKDYLLGFIPVTKVLEVEKWTTIEEVKRKASSSVVPDLVGALGLGKTSELSGGGFFMAQPAMASFWGGGVYGDRRTLETCCINDGDLVDLTAF</sequence>
<proteinExistence type="predicted"/>
<dbReference type="Proteomes" id="UP001177023">
    <property type="component" value="Unassembled WGS sequence"/>
</dbReference>
<reference evidence="1" key="1">
    <citation type="submission" date="2023-06" db="EMBL/GenBank/DDBJ databases">
        <authorList>
            <person name="Delattre M."/>
        </authorList>
    </citation>
    <scope>NUCLEOTIDE SEQUENCE</scope>
    <source>
        <strain evidence="1">AF72</strain>
    </source>
</reference>
<dbReference type="EMBL" id="CATQJA010002606">
    <property type="protein sequence ID" value="CAJ0572798.1"/>
    <property type="molecule type" value="Genomic_DNA"/>
</dbReference>
<gene>
    <name evidence="1" type="ORF">MSPICULIGERA_LOCUS11175</name>
</gene>
<protein>
    <submittedName>
        <fullName evidence="1">Uncharacterized protein</fullName>
    </submittedName>
</protein>
<accession>A0AA36CRP3</accession>